<sequence length="145" mass="15566">MMLNTRASTPPTPTPAPRNKRGAPADEVTRGVKRPALNRQPPLESQSPERDDDDGEPDGERDDDAATEGDASQEPSAPPLSCSMTSSSLTPSPVLETPTTSRHELEQRPNETRNEGSEDEDDGQGDGRETGAQRFSKGQVYGPLP</sequence>
<reference evidence="2 3" key="1">
    <citation type="submission" date="2023-08" db="EMBL/GenBank/DDBJ databases">
        <title>Annotated Genome Sequence of Vanrija albida AlHP1.</title>
        <authorList>
            <person name="Herzog R."/>
        </authorList>
    </citation>
    <scope>NUCLEOTIDE SEQUENCE [LARGE SCALE GENOMIC DNA]</scope>
    <source>
        <strain evidence="2 3">AlHP1</strain>
    </source>
</reference>
<feature type="compositionally biased region" description="Acidic residues" evidence="1">
    <location>
        <begin position="50"/>
        <end position="67"/>
    </location>
</feature>
<protein>
    <submittedName>
        <fullName evidence="2">Uncharacterized protein</fullName>
    </submittedName>
</protein>
<proteinExistence type="predicted"/>
<dbReference type="Proteomes" id="UP001565368">
    <property type="component" value="Unassembled WGS sequence"/>
</dbReference>
<keyword evidence="3" id="KW-1185">Reference proteome</keyword>
<organism evidence="2 3">
    <name type="scientific">Vanrija albida</name>
    <dbReference type="NCBI Taxonomy" id="181172"/>
    <lineage>
        <taxon>Eukaryota</taxon>
        <taxon>Fungi</taxon>
        <taxon>Dikarya</taxon>
        <taxon>Basidiomycota</taxon>
        <taxon>Agaricomycotina</taxon>
        <taxon>Tremellomycetes</taxon>
        <taxon>Trichosporonales</taxon>
        <taxon>Trichosporonaceae</taxon>
        <taxon>Vanrija</taxon>
    </lineage>
</organism>
<evidence type="ECO:0000313" key="2">
    <source>
        <dbReference type="EMBL" id="KAL1406212.1"/>
    </source>
</evidence>
<name>A0ABR3PUV4_9TREE</name>
<accession>A0ABR3PUV4</accession>
<comment type="caution">
    <text evidence="2">The sequence shown here is derived from an EMBL/GenBank/DDBJ whole genome shotgun (WGS) entry which is preliminary data.</text>
</comment>
<feature type="region of interest" description="Disordered" evidence="1">
    <location>
        <begin position="1"/>
        <end position="145"/>
    </location>
</feature>
<dbReference type="RefSeq" id="XP_069206156.1">
    <property type="nucleotide sequence ID" value="XM_069356315.1"/>
</dbReference>
<feature type="compositionally biased region" description="Basic and acidic residues" evidence="1">
    <location>
        <begin position="101"/>
        <end position="116"/>
    </location>
</feature>
<dbReference type="EMBL" id="JBBXJM010000006">
    <property type="protein sequence ID" value="KAL1406212.1"/>
    <property type="molecule type" value="Genomic_DNA"/>
</dbReference>
<evidence type="ECO:0000313" key="3">
    <source>
        <dbReference type="Proteomes" id="UP001565368"/>
    </source>
</evidence>
<dbReference type="GeneID" id="95988946"/>
<gene>
    <name evidence="2" type="ORF">Q8F55_007903</name>
</gene>
<evidence type="ECO:0000256" key="1">
    <source>
        <dbReference type="SAM" id="MobiDB-lite"/>
    </source>
</evidence>
<feature type="compositionally biased region" description="Low complexity" evidence="1">
    <location>
        <begin position="79"/>
        <end position="100"/>
    </location>
</feature>